<sequence>MLFNWTVVDSCFLTSSWHVRSVGAFAASVIGVFFMVLAHEAVRRLGREYDRSIRTAYYRREALALAALAKNQGKEIALSAPFRPSNKEHAVRSLFYFVQFGVAYILMLLAMYFNVAILMAIIGGGGVGHFLFARDTATDASTAYEASKDECCC</sequence>
<evidence type="ECO:0000256" key="5">
    <source>
        <dbReference type="ARBA" id="ARBA00023136"/>
    </source>
</evidence>
<protein>
    <recommendedName>
        <fullName evidence="6">Copper transport protein</fullName>
    </recommendedName>
</protein>
<dbReference type="PANTHER" id="PTHR12483">
    <property type="entry name" value="SOLUTE CARRIER FAMILY 31 COPPER TRANSPORTERS"/>
    <property type="match status" value="1"/>
</dbReference>
<keyword evidence="6" id="KW-0406">Ion transport</keyword>
<feature type="transmembrane region" description="Helical" evidence="6">
    <location>
        <begin position="94"/>
        <end position="122"/>
    </location>
</feature>
<dbReference type="Pfam" id="PF04145">
    <property type="entry name" value="Ctr"/>
    <property type="match status" value="1"/>
</dbReference>
<dbReference type="STRING" id="578459.A0A194S4R6"/>
<dbReference type="GO" id="GO:0005375">
    <property type="term" value="F:copper ion transmembrane transporter activity"/>
    <property type="evidence" value="ECO:0007669"/>
    <property type="project" value="UniProtKB-UniRule"/>
</dbReference>
<feature type="transmembrane region" description="Helical" evidence="6">
    <location>
        <begin position="22"/>
        <end position="42"/>
    </location>
</feature>
<evidence type="ECO:0000313" key="7">
    <source>
        <dbReference type="EMBL" id="KPV75728.1"/>
    </source>
</evidence>
<keyword evidence="6" id="KW-0813">Transport</keyword>
<name>A0A194S4R6_RHOGW</name>
<dbReference type="RefSeq" id="XP_018271777.1">
    <property type="nucleotide sequence ID" value="XM_018414179.1"/>
</dbReference>
<gene>
    <name evidence="7" type="ORF">RHOBADRAFT_43152</name>
</gene>
<comment type="subcellular location">
    <subcellularLocation>
        <location evidence="1 6">Membrane</location>
        <topology evidence="1 6">Multi-pass membrane protein</topology>
    </subcellularLocation>
</comment>
<proteinExistence type="inferred from homology"/>
<keyword evidence="8" id="KW-1185">Reference proteome</keyword>
<dbReference type="GO" id="GO:0016020">
    <property type="term" value="C:membrane"/>
    <property type="evidence" value="ECO:0007669"/>
    <property type="project" value="UniProtKB-SubCell"/>
</dbReference>
<dbReference type="OMA" id="IDETTVC"/>
<evidence type="ECO:0000256" key="1">
    <source>
        <dbReference type="ARBA" id="ARBA00004141"/>
    </source>
</evidence>
<comment type="similarity">
    <text evidence="2 6">Belongs to the copper transporter (Ctr) (TC 1.A.56) family. SLC31A subfamily.</text>
</comment>
<dbReference type="InterPro" id="IPR007274">
    <property type="entry name" value="Cop_transporter"/>
</dbReference>
<evidence type="ECO:0000256" key="3">
    <source>
        <dbReference type="ARBA" id="ARBA00022692"/>
    </source>
</evidence>
<keyword evidence="5 6" id="KW-0472">Membrane</keyword>
<reference evidence="7 8" key="1">
    <citation type="journal article" date="2015" name="Front. Microbiol.">
        <title>Genome sequence of the plant growth promoting endophytic yeast Rhodotorula graminis WP1.</title>
        <authorList>
            <person name="Firrincieli A."/>
            <person name="Otillar R."/>
            <person name="Salamov A."/>
            <person name="Schmutz J."/>
            <person name="Khan Z."/>
            <person name="Redman R.S."/>
            <person name="Fleck N.D."/>
            <person name="Lindquist E."/>
            <person name="Grigoriev I.V."/>
            <person name="Doty S.L."/>
        </authorList>
    </citation>
    <scope>NUCLEOTIDE SEQUENCE [LARGE SCALE GENOMIC DNA]</scope>
    <source>
        <strain evidence="7 8">WP1</strain>
    </source>
</reference>
<keyword evidence="6" id="KW-0186">Copper</keyword>
<dbReference type="OrthoDB" id="161814at2759"/>
<evidence type="ECO:0000256" key="4">
    <source>
        <dbReference type="ARBA" id="ARBA00022989"/>
    </source>
</evidence>
<dbReference type="AlphaFoldDB" id="A0A194S4R6"/>
<accession>A0A194S4R6</accession>
<dbReference type="GeneID" id="28974627"/>
<dbReference type="PANTHER" id="PTHR12483:SF73">
    <property type="entry name" value="COPPER TRANSPORT PROTEIN CTR3"/>
    <property type="match status" value="1"/>
</dbReference>
<organism evidence="7 8">
    <name type="scientific">Rhodotorula graminis (strain WP1)</name>
    <dbReference type="NCBI Taxonomy" id="578459"/>
    <lineage>
        <taxon>Eukaryota</taxon>
        <taxon>Fungi</taxon>
        <taxon>Dikarya</taxon>
        <taxon>Basidiomycota</taxon>
        <taxon>Pucciniomycotina</taxon>
        <taxon>Microbotryomycetes</taxon>
        <taxon>Sporidiobolales</taxon>
        <taxon>Sporidiobolaceae</taxon>
        <taxon>Rhodotorula</taxon>
    </lineage>
</organism>
<dbReference type="EMBL" id="KQ474077">
    <property type="protein sequence ID" value="KPV75728.1"/>
    <property type="molecule type" value="Genomic_DNA"/>
</dbReference>
<evidence type="ECO:0000256" key="6">
    <source>
        <dbReference type="RuleBase" id="RU367022"/>
    </source>
</evidence>
<keyword evidence="4 6" id="KW-1133">Transmembrane helix</keyword>
<dbReference type="Proteomes" id="UP000053890">
    <property type="component" value="Unassembled WGS sequence"/>
</dbReference>
<evidence type="ECO:0000256" key="2">
    <source>
        <dbReference type="ARBA" id="ARBA00006921"/>
    </source>
</evidence>
<keyword evidence="3 6" id="KW-0812">Transmembrane</keyword>
<evidence type="ECO:0000313" key="8">
    <source>
        <dbReference type="Proteomes" id="UP000053890"/>
    </source>
</evidence>
<keyword evidence="6" id="KW-0187">Copper transport</keyword>